<feature type="compositionally biased region" description="Polar residues" evidence="1">
    <location>
        <begin position="1"/>
        <end position="20"/>
    </location>
</feature>
<dbReference type="Gene3D" id="3.40.50.1820">
    <property type="entry name" value="alpha/beta hydrolase"/>
    <property type="match status" value="1"/>
</dbReference>
<reference evidence="3 4" key="1">
    <citation type="submission" date="2023-07" db="EMBL/GenBank/DDBJ databases">
        <authorList>
            <person name="Girao M."/>
            <person name="Carvalho M.F."/>
        </authorList>
    </citation>
    <scope>NUCLEOTIDE SEQUENCE [LARGE SCALE GENOMIC DNA]</scope>
    <source>
        <strain evidence="3 4">YIM65754</strain>
    </source>
</reference>
<organism evidence="3 4">
    <name type="scientific">Rhodococcus artemisiae</name>
    <dbReference type="NCBI Taxonomy" id="714159"/>
    <lineage>
        <taxon>Bacteria</taxon>
        <taxon>Bacillati</taxon>
        <taxon>Actinomycetota</taxon>
        <taxon>Actinomycetes</taxon>
        <taxon>Mycobacteriales</taxon>
        <taxon>Nocardiaceae</taxon>
        <taxon>Rhodococcus</taxon>
    </lineage>
</organism>
<dbReference type="InterPro" id="IPR029058">
    <property type="entry name" value="AB_hydrolase_fold"/>
</dbReference>
<dbReference type="InterPro" id="IPR000073">
    <property type="entry name" value="AB_hydrolase_1"/>
</dbReference>
<dbReference type="RefSeq" id="WP_330132275.1">
    <property type="nucleotide sequence ID" value="NZ_JAUTXY010000002.1"/>
</dbReference>
<proteinExistence type="predicted"/>
<accession>A0ABU7L628</accession>
<keyword evidence="4" id="KW-1185">Reference proteome</keyword>
<dbReference type="EMBL" id="JAUTXY010000002">
    <property type="protein sequence ID" value="MEE2057015.1"/>
    <property type="molecule type" value="Genomic_DNA"/>
</dbReference>
<dbReference type="SUPFAM" id="SSF53474">
    <property type="entry name" value="alpha/beta-Hydrolases"/>
    <property type="match status" value="1"/>
</dbReference>
<dbReference type="PRINTS" id="PR00111">
    <property type="entry name" value="ABHYDROLASE"/>
</dbReference>
<evidence type="ECO:0000256" key="1">
    <source>
        <dbReference type="SAM" id="MobiDB-lite"/>
    </source>
</evidence>
<keyword evidence="3" id="KW-0378">Hydrolase</keyword>
<dbReference type="Pfam" id="PF00561">
    <property type="entry name" value="Abhydrolase_1"/>
    <property type="match status" value="1"/>
</dbReference>
<evidence type="ECO:0000313" key="4">
    <source>
        <dbReference type="Proteomes" id="UP001336020"/>
    </source>
</evidence>
<dbReference type="GO" id="GO:0016787">
    <property type="term" value="F:hydrolase activity"/>
    <property type="evidence" value="ECO:0007669"/>
    <property type="project" value="UniProtKB-KW"/>
</dbReference>
<dbReference type="PANTHER" id="PTHR43194:SF5">
    <property type="entry name" value="PIMELOYL-[ACYL-CARRIER PROTEIN] METHYL ESTER ESTERASE"/>
    <property type="match status" value="1"/>
</dbReference>
<comment type="caution">
    <text evidence="3">The sequence shown here is derived from an EMBL/GenBank/DDBJ whole genome shotgun (WGS) entry which is preliminary data.</text>
</comment>
<feature type="domain" description="AB hydrolase-1" evidence="2">
    <location>
        <begin position="28"/>
        <end position="130"/>
    </location>
</feature>
<evidence type="ECO:0000259" key="2">
    <source>
        <dbReference type="Pfam" id="PF00561"/>
    </source>
</evidence>
<evidence type="ECO:0000313" key="3">
    <source>
        <dbReference type="EMBL" id="MEE2057015.1"/>
    </source>
</evidence>
<protein>
    <submittedName>
        <fullName evidence="3">Alpha/beta hydrolase</fullName>
    </submittedName>
</protein>
<gene>
    <name evidence="3" type="ORF">Q7514_05665</name>
</gene>
<dbReference type="PANTHER" id="PTHR43194">
    <property type="entry name" value="HYDROLASE ALPHA/BETA FOLD FAMILY"/>
    <property type="match status" value="1"/>
</dbReference>
<dbReference type="InterPro" id="IPR050228">
    <property type="entry name" value="Carboxylesterase_BioH"/>
</dbReference>
<feature type="region of interest" description="Disordered" evidence="1">
    <location>
        <begin position="1"/>
        <end position="21"/>
    </location>
</feature>
<name>A0ABU7L628_9NOCA</name>
<dbReference type="Proteomes" id="UP001336020">
    <property type="component" value="Unassembled WGS sequence"/>
</dbReference>
<sequence length="271" mass="28406">MSYTTNPADGTRIAFSSQPARSGDENAPALMLVHGSALSSAVWRGLGYAAVLREHYRLLLPDLRGHGRSDTPHDEDAYAMDAIVGDLMAVLDAAGVQQAHYLGYSFGARAGLALAVAAPQRLRSLISLGGSARPQRGAMDSLFFPGCVDVLAEKGMDGFLAEWGAHRDVPVDPTTAAAFRANDADALVAYFRRSDREPGIDDATLAEVAVPTLAVAGSEDHLRVDDTRSLSRTIPGARLAILRGVDHAGTVAAAPEVLSVIGPFLAAHTGP</sequence>